<dbReference type="GO" id="GO:0030515">
    <property type="term" value="F:snoRNA binding"/>
    <property type="evidence" value="ECO:0007669"/>
    <property type="project" value="TreeGrafter"/>
</dbReference>
<dbReference type="GO" id="GO:0034388">
    <property type="term" value="C:Pwp2p-containing subcomplex of 90S preribosome"/>
    <property type="evidence" value="ECO:0007669"/>
    <property type="project" value="TreeGrafter"/>
</dbReference>
<evidence type="ECO:0000256" key="4">
    <source>
        <dbReference type="SAM" id="MobiDB-lite"/>
    </source>
</evidence>
<dbReference type="PROSITE" id="PS50082">
    <property type="entry name" value="WD_REPEATS_2"/>
    <property type="match status" value="1"/>
</dbReference>
<dbReference type="PROSITE" id="PS50294">
    <property type="entry name" value="WD_REPEATS_REGION"/>
    <property type="match status" value="1"/>
</dbReference>
<feature type="repeat" description="WD" evidence="3">
    <location>
        <begin position="242"/>
        <end position="273"/>
    </location>
</feature>
<protein>
    <submittedName>
        <fullName evidence="5">WD domain, G-beta repeat protein</fullName>
    </submittedName>
</protein>
<dbReference type="SUPFAM" id="SSF50978">
    <property type="entry name" value="WD40 repeat-like"/>
    <property type="match status" value="1"/>
</dbReference>
<dbReference type="PANTHER" id="PTHR19853">
    <property type="entry name" value="WD REPEAT CONTAINING PROTEIN 3 WDR3"/>
    <property type="match status" value="1"/>
</dbReference>
<dbReference type="AlphaFoldDB" id="A0A2G9UVY0"/>
<dbReference type="OrthoDB" id="5843821at2759"/>
<keyword evidence="1 3" id="KW-0853">WD repeat</keyword>
<dbReference type="InterPro" id="IPR001680">
    <property type="entry name" value="WD40_rpt"/>
</dbReference>
<evidence type="ECO:0000256" key="1">
    <source>
        <dbReference type="ARBA" id="ARBA00022574"/>
    </source>
</evidence>
<dbReference type="InterPro" id="IPR051570">
    <property type="entry name" value="TBC1_cilium_biogenesis"/>
</dbReference>
<dbReference type="InterPro" id="IPR015943">
    <property type="entry name" value="WD40/YVTN_repeat-like_dom_sf"/>
</dbReference>
<dbReference type="InterPro" id="IPR036322">
    <property type="entry name" value="WD40_repeat_dom_sf"/>
</dbReference>
<evidence type="ECO:0000256" key="3">
    <source>
        <dbReference type="PROSITE-ProRule" id="PRU00221"/>
    </source>
</evidence>
<keyword evidence="2" id="KW-0677">Repeat</keyword>
<dbReference type="GO" id="GO:0032040">
    <property type="term" value="C:small-subunit processome"/>
    <property type="evidence" value="ECO:0007669"/>
    <property type="project" value="TreeGrafter"/>
</dbReference>
<dbReference type="Pfam" id="PF25172">
    <property type="entry name" value="Beta-prop_WDR3_2nd"/>
    <property type="match status" value="1"/>
</dbReference>
<dbReference type="EMBL" id="KZ345367">
    <property type="protein sequence ID" value="PIO73892.1"/>
    <property type="molecule type" value="Genomic_DNA"/>
</dbReference>
<sequence length="446" mass="47658">MRGDSTFGTIMKGDKQKGVKMRGTRATGSMIKGDSTRGLSTNGTSTPGESISGSKASGDSTAVDSRMGDRITGEKSRGESITGTKAHGDSITAPKIAGENTTGTISTGESIMGCEAAAGAKTNVAFALMSNNTVLFLKIACDLNLNTVVFDCVSTLDQYGHRSDIRGLSVSSSNNAIVSGGGNELIIWNTHSLRPVASLQNEAMLDVTAVIFTQGDGHVVAATKTGELFLWDVAGCELLESRKGHEGTIWGVVHSPDGKQLLSVSSDKRAKFWAYEVVAEGTRKRLTLRESRILEVPDEALCCAFSPDGKFVIIGLLDNTAAVYFSDTLKFFISLYGHSLPVTCVTVSPKSRAWAQMYGAQMWAEIKLASPKVNGTGSKGFKFDSKPAVRPRIHQNYIINSAEMLPVLEKISSEMPKGIADVRDITGFNLAALELLQLELEEAVRM</sequence>
<dbReference type="PANTHER" id="PTHR19853:SF0">
    <property type="entry name" value="WD REPEAT-CONTAINING PROTEIN 3"/>
    <property type="match status" value="1"/>
</dbReference>
<dbReference type="GO" id="GO:0030490">
    <property type="term" value="P:maturation of SSU-rRNA"/>
    <property type="evidence" value="ECO:0007669"/>
    <property type="project" value="TreeGrafter"/>
</dbReference>
<feature type="compositionally biased region" description="Polar residues" evidence="4">
    <location>
        <begin position="37"/>
        <end position="63"/>
    </location>
</feature>
<reference evidence="5 6" key="1">
    <citation type="submission" date="2015-09" db="EMBL/GenBank/DDBJ databases">
        <title>Draft genome of the parasitic nematode Teladorsagia circumcincta isolate WARC Sus (inbred).</title>
        <authorList>
            <person name="Mitreva M."/>
        </authorList>
    </citation>
    <scope>NUCLEOTIDE SEQUENCE [LARGE SCALE GENOMIC DNA]</scope>
    <source>
        <strain evidence="5 6">S</strain>
    </source>
</reference>
<gene>
    <name evidence="5" type="ORF">TELCIR_04116</name>
</gene>
<proteinExistence type="predicted"/>
<organism evidence="5 6">
    <name type="scientific">Teladorsagia circumcincta</name>
    <name type="common">Brown stomach worm</name>
    <name type="synonym">Ostertagia circumcincta</name>
    <dbReference type="NCBI Taxonomy" id="45464"/>
    <lineage>
        <taxon>Eukaryota</taxon>
        <taxon>Metazoa</taxon>
        <taxon>Ecdysozoa</taxon>
        <taxon>Nematoda</taxon>
        <taxon>Chromadorea</taxon>
        <taxon>Rhabditida</taxon>
        <taxon>Rhabditina</taxon>
        <taxon>Rhabditomorpha</taxon>
        <taxon>Strongyloidea</taxon>
        <taxon>Trichostrongylidae</taxon>
        <taxon>Teladorsagia</taxon>
    </lineage>
</organism>
<evidence type="ECO:0000313" key="6">
    <source>
        <dbReference type="Proteomes" id="UP000230423"/>
    </source>
</evidence>
<evidence type="ECO:0000256" key="2">
    <source>
        <dbReference type="ARBA" id="ARBA00022737"/>
    </source>
</evidence>
<evidence type="ECO:0000313" key="5">
    <source>
        <dbReference type="EMBL" id="PIO73892.1"/>
    </source>
</evidence>
<keyword evidence="6" id="KW-1185">Reference proteome</keyword>
<name>A0A2G9UVY0_TELCI</name>
<feature type="compositionally biased region" description="Basic and acidic residues" evidence="4">
    <location>
        <begin position="66"/>
        <end position="78"/>
    </location>
</feature>
<dbReference type="Proteomes" id="UP000230423">
    <property type="component" value="Unassembled WGS sequence"/>
</dbReference>
<dbReference type="Gene3D" id="2.130.10.10">
    <property type="entry name" value="YVTN repeat-like/Quinoprotein amine dehydrogenase"/>
    <property type="match status" value="2"/>
</dbReference>
<accession>A0A2G9UVY0</accession>
<dbReference type="SMART" id="SM00320">
    <property type="entry name" value="WD40"/>
    <property type="match status" value="4"/>
</dbReference>
<feature type="region of interest" description="Disordered" evidence="4">
    <location>
        <begin position="1"/>
        <end position="101"/>
    </location>
</feature>